<protein>
    <recommendedName>
        <fullName evidence="3">RRM domain-containing protein</fullName>
    </recommendedName>
</protein>
<dbReference type="SUPFAM" id="SSF54928">
    <property type="entry name" value="RNA-binding domain, RBD"/>
    <property type="match status" value="3"/>
</dbReference>
<comment type="caution">
    <text evidence="4">The sequence shown here is derived from an EMBL/GenBank/DDBJ whole genome shotgun (WGS) entry which is preliminary data.</text>
</comment>
<dbReference type="InterPro" id="IPR012677">
    <property type="entry name" value="Nucleotide-bd_a/b_plait_sf"/>
</dbReference>
<dbReference type="PANTHER" id="PTHR23003:SF42">
    <property type="entry name" value="NUCLEOLIN"/>
    <property type="match status" value="1"/>
</dbReference>
<organism evidence="4 5">
    <name type="scientific">Eleutherodactylus coqui</name>
    <name type="common">Puerto Rican coqui</name>
    <dbReference type="NCBI Taxonomy" id="57060"/>
    <lineage>
        <taxon>Eukaryota</taxon>
        <taxon>Metazoa</taxon>
        <taxon>Chordata</taxon>
        <taxon>Craniata</taxon>
        <taxon>Vertebrata</taxon>
        <taxon>Euteleostomi</taxon>
        <taxon>Amphibia</taxon>
        <taxon>Batrachia</taxon>
        <taxon>Anura</taxon>
        <taxon>Neobatrachia</taxon>
        <taxon>Hyloidea</taxon>
        <taxon>Eleutherodactylidae</taxon>
        <taxon>Eleutherodactylinae</taxon>
        <taxon>Eleutherodactylus</taxon>
        <taxon>Eleutherodactylus</taxon>
    </lineage>
</organism>
<evidence type="ECO:0000256" key="1">
    <source>
        <dbReference type="ARBA" id="ARBA00022884"/>
    </source>
</evidence>
<evidence type="ECO:0000256" key="2">
    <source>
        <dbReference type="PROSITE-ProRule" id="PRU00176"/>
    </source>
</evidence>
<feature type="domain" description="RRM" evidence="3">
    <location>
        <begin position="75"/>
        <end position="149"/>
    </location>
</feature>
<dbReference type="PANTHER" id="PTHR23003">
    <property type="entry name" value="RNA RECOGNITION MOTIF RRM DOMAIN CONTAINING PROTEIN"/>
    <property type="match status" value="1"/>
</dbReference>
<dbReference type="PROSITE" id="PS50102">
    <property type="entry name" value="RRM"/>
    <property type="match status" value="3"/>
</dbReference>
<dbReference type="InterPro" id="IPR035979">
    <property type="entry name" value="RBD_domain_sf"/>
</dbReference>
<feature type="domain" description="RRM" evidence="3">
    <location>
        <begin position="166"/>
        <end position="240"/>
    </location>
</feature>
<gene>
    <name evidence="4" type="ORF">GDO78_005067</name>
</gene>
<evidence type="ECO:0000313" key="4">
    <source>
        <dbReference type="EMBL" id="KAG9488873.1"/>
    </source>
</evidence>
<accession>A0A8J6FIW4</accession>
<name>A0A8J6FIW4_ELECQ</name>
<reference evidence="4" key="1">
    <citation type="thesis" date="2020" institute="ProQuest LLC" country="789 East Eisenhower Parkway, Ann Arbor, MI, USA">
        <title>Comparative Genomics and Chromosome Evolution.</title>
        <authorList>
            <person name="Mudd A.B."/>
        </authorList>
    </citation>
    <scope>NUCLEOTIDE SEQUENCE</scope>
    <source>
        <strain evidence="4">HN-11 Male</strain>
        <tissue evidence="4">Kidney and liver</tissue>
    </source>
</reference>
<proteinExistence type="predicted"/>
<dbReference type="GO" id="GO:1990904">
    <property type="term" value="C:ribonucleoprotein complex"/>
    <property type="evidence" value="ECO:0007669"/>
    <property type="project" value="TreeGrafter"/>
</dbReference>
<dbReference type="Proteomes" id="UP000770717">
    <property type="component" value="Unassembled WGS sequence"/>
</dbReference>
<dbReference type="Pfam" id="PF00076">
    <property type="entry name" value="RRM_1"/>
    <property type="match status" value="3"/>
</dbReference>
<dbReference type="Gene3D" id="3.30.70.330">
    <property type="match status" value="3"/>
</dbReference>
<dbReference type="GO" id="GO:0005737">
    <property type="term" value="C:cytoplasm"/>
    <property type="evidence" value="ECO:0007669"/>
    <property type="project" value="TreeGrafter"/>
</dbReference>
<evidence type="ECO:0000259" key="3">
    <source>
        <dbReference type="PROSITE" id="PS50102"/>
    </source>
</evidence>
<keyword evidence="1 2" id="KW-0694">RNA-binding</keyword>
<dbReference type="OrthoDB" id="167718at2759"/>
<dbReference type="EMBL" id="WNTK01000002">
    <property type="protein sequence ID" value="KAG9488873.1"/>
    <property type="molecule type" value="Genomic_DNA"/>
</dbReference>
<dbReference type="InterPro" id="IPR050374">
    <property type="entry name" value="RRT5_SRSF_SR"/>
</dbReference>
<dbReference type="SMART" id="SM00360">
    <property type="entry name" value="RRM"/>
    <property type="match status" value="3"/>
</dbReference>
<feature type="domain" description="RRM" evidence="3">
    <location>
        <begin position="258"/>
        <end position="333"/>
    </location>
</feature>
<sequence length="393" mass="42269">MFFVANLKSIKDFKELKDSLMEAFSKKNLPVQDHFIGVTKKFGVLDLSSVEEVVKVNSPAEKSKNAENRKEREARILFVKNLPYRIGVNELQEMFGNAKDIRLPFVRNGLNKGVAYVEFSTEAEADAAIQNMQGTEIDGRPMLIDYTGVKNQLAKSGRVSVGVVSEVLLVKNLAFRATKDQLREVFEKATSIKIKKTKQGKHNGNALVKFSSAKEAKEALESCNDTEIEGRAIQIEFCLGHASQGVKGSTKLKSAQLKTLLVNGLSEDTTKETLKEAFNGSVSARIAKDRDTGASLGFGFVEFSTNEDAKAANEAMKNGKIDGKKVTLKFAKPKEDSSKVGCAAFGGKRGGAHAAFGDKRGGGRGAFGGKRGAGRGAFGRRGGACMSGTAGPL</sequence>
<evidence type="ECO:0000313" key="5">
    <source>
        <dbReference type="Proteomes" id="UP000770717"/>
    </source>
</evidence>
<dbReference type="GO" id="GO:0003729">
    <property type="term" value="F:mRNA binding"/>
    <property type="evidence" value="ECO:0007669"/>
    <property type="project" value="TreeGrafter"/>
</dbReference>
<dbReference type="InterPro" id="IPR000504">
    <property type="entry name" value="RRM_dom"/>
</dbReference>
<dbReference type="AlphaFoldDB" id="A0A8J6FIW4"/>
<keyword evidence="5" id="KW-1185">Reference proteome</keyword>
<dbReference type="GO" id="GO:0005634">
    <property type="term" value="C:nucleus"/>
    <property type="evidence" value="ECO:0007669"/>
    <property type="project" value="TreeGrafter"/>
</dbReference>